<evidence type="ECO:0000313" key="4">
    <source>
        <dbReference type="EMBL" id="OCX21506.1"/>
    </source>
</evidence>
<dbReference type="Proteomes" id="UP000094412">
    <property type="component" value="Unassembled WGS sequence"/>
</dbReference>
<protein>
    <recommendedName>
        <fullName evidence="3">Tryptophan synthase beta chain-like PALP domain-containing protein</fullName>
    </recommendedName>
</protein>
<comment type="cofactor">
    <cofactor evidence="1">
        <name>pyridoxal 5'-phosphate</name>
        <dbReference type="ChEBI" id="CHEBI:597326"/>
    </cofactor>
</comment>
<comment type="caution">
    <text evidence="4">The sequence shown here is derived from an EMBL/GenBank/DDBJ whole genome shotgun (WGS) entry which is preliminary data.</text>
</comment>
<dbReference type="AlphaFoldDB" id="A0A1C2E3K5"/>
<feature type="domain" description="Tryptophan synthase beta chain-like PALP" evidence="3">
    <location>
        <begin position="34"/>
        <end position="283"/>
    </location>
</feature>
<evidence type="ECO:0000256" key="1">
    <source>
        <dbReference type="ARBA" id="ARBA00001933"/>
    </source>
</evidence>
<keyword evidence="5" id="KW-1185">Reference proteome</keyword>
<sequence>MSRRALMRKLEDFENPRIVPLGQNLFGASFFLMKLLPARFMLERAVERGQLRPGGTICESSSGTFGLALAMLAVQHGYRLVLVSDWALDRHLHRRLVELGAEVTIVETPAPVGGLQQARLDRLAAYLRDVPRSYWPSQYDNPDNPLSYAKVAGQFIDRIGHLDCLVGPVGSGGSMSGSSRYLRTLFPDLYAIGVDTPNSVLFGQPSGRLNLSGLGGNIVPGNVDHSQFDEVHWLTPAEVFTATHELHRKHGLFMGPTSGAAYRVARWWARANPGKNVVALFPDEGNRYVETVYDPDWLQHVAGWGDPLRKDPVTVDTPQTPMPGWSRFVWKRRTLDEVLAHAPQ</sequence>
<name>A0A1C2E3K5_9HYPH</name>
<keyword evidence="2" id="KW-0663">Pyridoxal phosphate</keyword>
<organism evidence="4 5">
    <name type="scientific">Mesorhizobium hungaricum</name>
    <dbReference type="NCBI Taxonomy" id="1566387"/>
    <lineage>
        <taxon>Bacteria</taxon>
        <taxon>Pseudomonadati</taxon>
        <taxon>Pseudomonadota</taxon>
        <taxon>Alphaproteobacteria</taxon>
        <taxon>Hyphomicrobiales</taxon>
        <taxon>Phyllobacteriaceae</taxon>
        <taxon>Mesorhizobium</taxon>
    </lineage>
</organism>
<dbReference type="EMBL" id="MDEO01000028">
    <property type="protein sequence ID" value="OCX21506.1"/>
    <property type="molecule type" value="Genomic_DNA"/>
</dbReference>
<dbReference type="OrthoDB" id="9805733at2"/>
<evidence type="ECO:0000259" key="3">
    <source>
        <dbReference type="Pfam" id="PF00291"/>
    </source>
</evidence>
<dbReference type="Gene3D" id="3.40.50.1100">
    <property type="match status" value="2"/>
</dbReference>
<dbReference type="SUPFAM" id="SSF53686">
    <property type="entry name" value="Tryptophan synthase beta subunit-like PLP-dependent enzymes"/>
    <property type="match status" value="1"/>
</dbReference>
<dbReference type="InterPro" id="IPR050214">
    <property type="entry name" value="Cys_Synth/Cystath_Beta-Synth"/>
</dbReference>
<evidence type="ECO:0000256" key="2">
    <source>
        <dbReference type="ARBA" id="ARBA00022898"/>
    </source>
</evidence>
<dbReference type="InterPro" id="IPR001926">
    <property type="entry name" value="TrpB-like_PALP"/>
</dbReference>
<dbReference type="InterPro" id="IPR036052">
    <property type="entry name" value="TrpB-like_PALP_sf"/>
</dbReference>
<reference evidence="4 5" key="1">
    <citation type="submission" date="2016-08" db="EMBL/GenBank/DDBJ databases">
        <title>Whole genome sequence of Mesorhizobium sp. strain UASWS1009 isolated from industrial sewage.</title>
        <authorList>
            <person name="Crovadore J."/>
            <person name="Calmin G."/>
            <person name="Chablais R."/>
            <person name="Cochard B."/>
            <person name="Lefort F."/>
        </authorList>
    </citation>
    <scope>NUCLEOTIDE SEQUENCE [LARGE SCALE GENOMIC DNA]</scope>
    <source>
        <strain evidence="4 5">UASWS1009</strain>
    </source>
</reference>
<gene>
    <name evidence="4" type="ORF">QV13_07585</name>
</gene>
<proteinExistence type="predicted"/>
<dbReference type="STRING" id="1566387.QV13_07585"/>
<dbReference type="GO" id="GO:1901605">
    <property type="term" value="P:alpha-amino acid metabolic process"/>
    <property type="evidence" value="ECO:0007669"/>
    <property type="project" value="UniProtKB-ARBA"/>
</dbReference>
<accession>A0A1C2E3K5</accession>
<evidence type="ECO:0000313" key="5">
    <source>
        <dbReference type="Proteomes" id="UP000094412"/>
    </source>
</evidence>
<dbReference type="PANTHER" id="PTHR10314">
    <property type="entry name" value="CYSTATHIONINE BETA-SYNTHASE"/>
    <property type="match status" value="1"/>
</dbReference>
<dbReference type="Pfam" id="PF00291">
    <property type="entry name" value="PALP"/>
    <property type="match status" value="1"/>
</dbReference>